<proteinExistence type="predicted"/>
<keyword evidence="1" id="KW-1133">Transmembrane helix</keyword>
<dbReference type="AlphaFoldDB" id="A0A3A9KBA2"/>
<gene>
    <name evidence="3" type="ORF">CR203_05960</name>
</gene>
<dbReference type="EMBL" id="PDOE01000002">
    <property type="protein sequence ID" value="RKL68040.1"/>
    <property type="molecule type" value="Genomic_DNA"/>
</dbReference>
<evidence type="ECO:0000313" key="4">
    <source>
        <dbReference type="Proteomes" id="UP000281498"/>
    </source>
</evidence>
<accession>A0A3A9KBA2</accession>
<sequence length="313" mass="35101">MVKPIKKLNKSTIFVSLLVLALVVAGGWFYVNSQNEQEQQTEVSIENKDYPGAAALHEDIEFPDDVPVLPEPLEAKEDLPIVYGNGCHQNQTDSDVIACEYGVTDDPDYTVALVGSSHAAHWLDALERVAEHESIKIISYTKSACLFTSLDDELTESCLAWSDNMVEHLSTNKPDIVITTADVKKEENVPEGFLERWDKLNEEGIPVFAIRDNPWMGMDVAECVAENKDDLSKCAVERDEVLLKESAWSRLENPPENVYYADFSNYICGDELCEPVIGNVLVYRDAHHLTATYSRTLAPYVREELMKALAKVE</sequence>
<protein>
    <recommendedName>
        <fullName evidence="2">SGNH domain-containing protein</fullName>
    </recommendedName>
</protein>
<evidence type="ECO:0000259" key="2">
    <source>
        <dbReference type="Pfam" id="PF19040"/>
    </source>
</evidence>
<feature type="transmembrane region" description="Helical" evidence="1">
    <location>
        <begin position="12"/>
        <end position="31"/>
    </location>
</feature>
<reference evidence="3 4" key="1">
    <citation type="submission" date="2017-10" db="EMBL/GenBank/DDBJ databases">
        <title>Bacillus sp. nov., a halophilic bacterium isolated from a Keqin Lake.</title>
        <authorList>
            <person name="Wang H."/>
        </authorList>
    </citation>
    <scope>NUCLEOTIDE SEQUENCE [LARGE SCALE GENOMIC DNA]</scope>
    <source>
        <strain evidence="3 4">KCTC 13187</strain>
    </source>
</reference>
<name>A0A3A9KBA2_9BACI</name>
<evidence type="ECO:0000256" key="1">
    <source>
        <dbReference type="SAM" id="Phobius"/>
    </source>
</evidence>
<dbReference type="OrthoDB" id="9796461at2"/>
<comment type="caution">
    <text evidence="3">The sequence shown here is derived from an EMBL/GenBank/DDBJ whole genome shotgun (WGS) entry which is preliminary data.</text>
</comment>
<dbReference type="RefSeq" id="WP_110938378.1">
    <property type="nucleotide sequence ID" value="NZ_KZ614147.1"/>
</dbReference>
<keyword evidence="1" id="KW-0812">Transmembrane</keyword>
<dbReference type="InterPro" id="IPR043968">
    <property type="entry name" value="SGNH"/>
</dbReference>
<keyword evidence="1" id="KW-0472">Membrane</keyword>
<dbReference type="Proteomes" id="UP000281498">
    <property type="component" value="Unassembled WGS sequence"/>
</dbReference>
<evidence type="ECO:0000313" key="3">
    <source>
        <dbReference type="EMBL" id="RKL68040.1"/>
    </source>
</evidence>
<feature type="domain" description="SGNH" evidence="2">
    <location>
        <begin position="87"/>
        <end position="301"/>
    </location>
</feature>
<dbReference type="Pfam" id="PF19040">
    <property type="entry name" value="SGNH"/>
    <property type="match status" value="1"/>
</dbReference>
<organism evidence="3 4">
    <name type="scientific">Salipaludibacillus neizhouensis</name>
    <dbReference type="NCBI Taxonomy" id="885475"/>
    <lineage>
        <taxon>Bacteria</taxon>
        <taxon>Bacillati</taxon>
        <taxon>Bacillota</taxon>
        <taxon>Bacilli</taxon>
        <taxon>Bacillales</taxon>
        <taxon>Bacillaceae</taxon>
    </lineage>
</organism>
<keyword evidence="4" id="KW-1185">Reference proteome</keyword>